<name>A0A2T4C812_TRILO</name>
<dbReference type="EMBL" id="KZ679130">
    <property type="protein sequence ID" value="PTB77658.1"/>
    <property type="molecule type" value="Genomic_DNA"/>
</dbReference>
<evidence type="ECO:0000313" key="2">
    <source>
        <dbReference type="EMBL" id="PTB77658.1"/>
    </source>
</evidence>
<protein>
    <submittedName>
        <fullName evidence="2">Uncharacterized protein</fullName>
    </submittedName>
</protein>
<proteinExistence type="predicted"/>
<dbReference type="AlphaFoldDB" id="A0A2T4C812"/>
<dbReference type="Proteomes" id="UP000240760">
    <property type="component" value="Unassembled WGS sequence"/>
</dbReference>
<reference evidence="2 3" key="1">
    <citation type="submission" date="2016-07" db="EMBL/GenBank/DDBJ databases">
        <title>Multiple horizontal gene transfer events from other fungi enriched the ability of initially mycotrophic Trichoderma (Ascomycota) to feed on dead plant biomass.</title>
        <authorList>
            <consortium name="DOE Joint Genome Institute"/>
            <person name="Aerts A."/>
            <person name="Atanasova L."/>
            <person name="Chenthamara K."/>
            <person name="Zhang J."/>
            <person name="Grujic M."/>
            <person name="Henrissat B."/>
            <person name="Kuo A."/>
            <person name="Salamov A."/>
            <person name="Lipzen A."/>
            <person name="Labutti K."/>
            <person name="Barry K."/>
            <person name="Miao Y."/>
            <person name="Rahimi M.J."/>
            <person name="Shen Q."/>
            <person name="Grigoriev I.V."/>
            <person name="Kubicek C.P."/>
            <person name="Druzhinina I.S."/>
        </authorList>
    </citation>
    <scope>NUCLEOTIDE SEQUENCE [LARGE SCALE GENOMIC DNA]</scope>
    <source>
        <strain evidence="2 3">ATCC 18648</strain>
    </source>
</reference>
<accession>A0A2T4C812</accession>
<evidence type="ECO:0000256" key="1">
    <source>
        <dbReference type="SAM" id="MobiDB-lite"/>
    </source>
</evidence>
<sequence length="156" mass="17619">MSEKLSRQAALETVEAPRPTQPRLGTTRVGQGRSSGPTKVCLNCIVRSKAEKERWQGYRPRSSRDHINLFLRNDDPQSAAMADPRVQLSGMLETLAWAKQRKPITRFLYCHEVMLDRGLVAFQPVPTRKSALLGRIWTARHVTPPRLAMFVAMLPG</sequence>
<gene>
    <name evidence="2" type="ORF">M440DRAFT_1219182</name>
</gene>
<feature type="region of interest" description="Disordered" evidence="1">
    <location>
        <begin position="1"/>
        <end position="35"/>
    </location>
</feature>
<organism evidence="2 3">
    <name type="scientific">Trichoderma longibrachiatum ATCC 18648</name>
    <dbReference type="NCBI Taxonomy" id="983965"/>
    <lineage>
        <taxon>Eukaryota</taxon>
        <taxon>Fungi</taxon>
        <taxon>Dikarya</taxon>
        <taxon>Ascomycota</taxon>
        <taxon>Pezizomycotina</taxon>
        <taxon>Sordariomycetes</taxon>
        <taxon>Hypocreomycetidae</taxon>
        <taxon>Hypocreales</taxon>
        <taxon>Hypocreaceae</taxon>
        <taxon>Trichoderma</taxon>
    </lineage>
</organism>
<keyword evidence="3" id="KW-1185">Reference proteome</keyword>
<evidence type="ECO:0000313" key="3">
    <source>
        <dbReference type="Proteomes" id="UP000240760"/>
    </source>
</evidence>